<proteinExistence type="predicted"/>
<accession>A0A227KRF1</accession>
<gene>
    <name evidence="2" type="ORF">ADH67_01550</name>
</gene>
<dbReference type="RefSeq" id="WP_066591001.1">
    <property type="nucleotide sequence ID" value="NZ_CAJTBZ010000006.1"/>
</dbReference>
<name>A0A227KRF1_9BURK</name>
<comment type="caution">
    <text evidence="2">The sequence shown here is derived from an EMBL/GenBank/DDBJ whole genome shotgun (WGS) entry which is preliminary data.</text>
</comment>
<dbReference type="Proteomes" id="UP000214610">
    <property type="component" value="Unassembled WGS sequence"/>
</dbReference>
<organism evidence="2 3">
    <name type="scientific">Turicimonas muris</name>
    <dbReference type="NCBI Taxonomy" id="1796652"/>
    <lineage>
        <taxon>Bacteria</taxon>
        <taxon>Pseudomonadati</taxon>
        <taxon>Pseudomonadota</taxon>
        <taxon>Betaproteobacteria</taxon>
        <taxon>Burkholderiales</taxon>
        <taxon>Sutterellaceae</taxon>
        <taxon>Turicimonas</taxon>
    </lineage>
</organism>
<evidence type="ECO:0000259" key="1">
    <source>
        <dbReference type="Pfam" id="PF14294"/>
    </source>
</evidence>
<dbReference type="GeneID" id="78363208"/>
<dbReference type="Pfam" id="PF14294">
    <property type="entry name" value="DUF4372"/>
    <property type="match status" value="1"/>
</dbReference>
<evidence type="ECO:0000313" key="3">
    <source>
        <dbReference type="Proteomes" id="UP000214610"/>
    </source>
</evidence>
<feature type="domain" description="DUF4372" evidence="1">
    <location>
        <begin position="18"/>
        <end position="51"/>
    </location>
</feature>
<evidence type="ECO:0000313" key="2">
    <source>
        <dbReference type="EMBL" id="OXE51008.1"/>
    </source>
</evidence>
<sequence>MQRATIYVCATCPSLNCRLEFNNLVQKHASDRGAKGLTSWSQFIAMPFATFLLSNQKLDVSGQWLNKTIYLPKPLEALFL</sequence>
<dbReference type="InterPro" id="IPR025399">
    <property type="entry name" value="DUF4372"/>
</dbReference>
<protein>
    <recommendedName>
        <fullName evidence="1">DUF4372 domain-containing protein</fullName>
    </recommendedName>
</protein>
<dbReference type="EMBL" id="NHMP01000001">
    <property type="protein sequence ID" value="OXE51008.1"/>
    <property type="molecule type" value="Genomic_DNA"/>
</dbReference>
<reference evidence="3" key="1">
    <citation type="submission" date="2017-05" db="EMBL/GenBank/DDBJ databases">
        <title>Improved OligoMM genomes.</title>
        <authorList>
            <person name="Garzetti D."/>
        </authorList>
    </citation>
    <scope>NUCLEOTIDE SEQUENCE [LARGE SCALE GENOMIC DNA]</scope>
    <source>
        <strain evidence="3">YL45</strain>
    </source>
</reference>
<dbReference type="AlphaFoldDB" id="A0A227KRF1"/>
<keyword evidence="3" id="KW-1185">Reference proteome</keyword>